<evidence type="ECO:0000256" key="6">
    <source>
        <dbReference type="ARBA" id="ARBA00022840"/>
    </source>
</evidence>
<dbReference type="GO" id="GO:0005634">
    <property type="term" value="C:nucleus"/>
    <property type="evidence" value="ECO:0007669"/>
    <property type="project" value="TreeGrafter"/>
</dbReference>
<dbReference type="RefSeq" id="XP_013755400.1">
    <property type="nucleotide sequence ID" value="XM_013899946.1"/>
</dbReference>
<dbReference type="InterPro" id="IPR008271">
    <property type="entry name" value="Ser/Thr_kinase_AS"/>
</dbReference>
<organism evidence="13 14">
    <name type="scientific">Thecamonas trahens ATCC 50062</name>
    <dbReference type="NCBI Taxonomy" id="461836"/>
    <lineage>
        <taxon>Eukaryota</taxon>
        <taxon>Apusozoa</taxon>
        <taxon>Apusomonadida</taxon>
        <taxon>Apusomonadidae</taxon>
        <taxon>Thecamonas</taxon>
    </lineage>
</organism>
<evidence type="ECO:0000256" key="9">
    <source>
        <dbReference type="PROSITE-ProRule" id="PRU10141"/>
    </source>
</evidence>
<dbReference type="GeneID" id="25567040"/>
<evidence type="ECO:0000256" key="4">
    <source>
        <dbReference type="ARBA" id="ARBA00022741"/>
    </source>
</evidence>
<evidence type="ECO:0000256" key="3">
    <source>
        <dbReference type="ARBA" id="ARBA00022679"/>
    </source>
</evidence>
<dbReference type="PROSITE" id="PS50011">
    <property type="entry name" value="PROTEIN_KINASE_DOM"/>
    <property type="match status" value="1"/>
</dbReference>
<comment type="catalytic activity">
    <reaction evidence="7">
        <text>L-threonyl-[protein] + ATP = O-phospho-L-threonyl-[protein] + ADP + H(+)</text>
        <dbReference type="Rhea" id="RHEA:46608"/>
        <dbReference type="Rhea" id="RHEA-COMP:11060"/>
        <dbReference type="Rhea" id="RHEA-COMP:11605"/>
        <dbReference type="ChEBI" id="CHEBI:15378"/>
        <dbReference type="ChEBI" id="CHEBI:30013"/>
        <dbReference type="ChEBI" id="CHEBI:30616"/>
        <dbReference type="ChEBI" id="CHEBI:61977"/>
        <dbReference type="ChEBI" id="CHEBI:456216"/>
        <dbReference type="EC" id="2.7.11.1"/>
    </reaction>
</comment>
<feature type="compositionally biased region" description="Low complexity" evidence="11">
    <location>
        <begin position="320"/>
        <end position="337"/>
    </location>
</feature>
<dbReference type="STRING" id="461836.A0A0L0DJG8"/>
<dbReference type="SMART" id="SM00220">
    <property type="entry name" value="S_TKc"/>
    <property type="match status" value="1"/>
</dbReference>
<keyword evidence="4 9" id="KW-0547">Nucleotide-binding</keyword>
<dbReference type="GO" id="GO:0005956">
    <property type="term" value="C:protein kinase CK2 complex"/>
    <property type="evidence" value="ECO:0007669"/>
    <property type="project" value="TreeGrafter"/>
</dbReference>
<dbReference type="eggNOG" id="KOG0668">
    <property type="taxonomic scope" value="Eukaryota"/>
</dbReference>
<dbReference type="GO" id="GO:0005829">
    <property type="term" value="C:cytosol"/>
    <property type="evidence" value="ECO:0007669"/>
    <property type="project" value="TreeGrafter"/>
</dbReference>
<dbReference type="Pfam" id="PF00069">
    <property type="entry name" value="Pkinase"/>
    <property type="match status" value="1"/>
</dbReference>
<evidence type="ECO:0000313" key="13">
    <source>
        <dbReference type="EMBL" id="KNC52350.1"/>
    </source>
</evidence>
<dbReference type="InterPro" id="IPR045216">
    <property type="entry name" value="CK2_alpha"/>
</dbReference>
<dbReference type="GO" id="GO:0004674">
    <property type="term" value="F:protein serine/threonine kinase activity"/>
    <property type="evidence" value="ECO:0007669"/>
    <property type="project" value="UniProtKB-KW"/>
</dbReference>
<dbReference type="Proteomes" id="UP000054408">
    <property type="component" value="Unassembled WGS sequence"/>
</dbReference>
<dbReference type="Gene3D" id="1.10.510.10">
    <property type="entry name" value="Transferase(Phosphotransferase) domain 1"/>
    <property type="match status" value="1"/>
</dbReference>
<keyword evidence="14" id="KW-1185">Reference proteome</keyword>
<comment type="similarity">
    <text evidence="10">Belongs to the protein kinase superfamily.</text>
</comment>
<keyword evidence="3" id="KW-0808">Transferase</keyword>
<dbReference type="FunFam" id="3.30.200.20:FF:000088">
    <property type="entry name" value="Casein kinase II subunit alpha"/>
    <property type="match status" value="1"/>
</dbReference>
<evidence type="ECO:0000256" key="8">
    <source>
        <dbReference type="ARBA" id="ARBA00048679"/>
    </source>
</evidence>
<gene>
    <name evidence="13" type="ORF">AMSG_08320</name>
</gene>
<feature type="region of interest" description="Disordered" evidence="11">
    <location>
        <begin position="317"/>
        <end position="377"/>
    </location>
</feature>
<dbReference type="InterPro" id="IPR011009">
    <property type="entry name" value="Kinase-like_dom_sf"/>
</dbReference>
<keyword evidence="2 10" id="KW-0723">Serine/threonine-protein kinase</keyword>
<dbReference type="PROSITE" id="PS00108">
    <property type="entry name" value="PROTEIN_KINASE_ST"/>
    <property type="match status" value="1"/>
</dbReference>
<name>A0A0L0DJG8_THETB</name>
<dbReference type="AlphaFoldDB" id="A0A0L0DJG8"/>
<dbReference type="GO" id="GO:0051726">
    <property type="term" value="P:regulation of cell cycle"/>
    <property type="evidence" value="ECO:0007669"/>
    <property type="project" value="TreeGrafter"/>
</dbReference>
<dbReference type="SUPFAM" id="SSF56112">
    <property type="entry name" value="Protein kinase-like (PK-like)"/>
    <property type="match status" value="1"/>
</dbReference>
<proteinExistence type="inferred from homology"/>
<reference evidence="13 14" key="1">
    <citation type="submission" date="2010-05" db="EMBL/GenBank/DDBJ databases">
        <title>The Genome Sequence of Thecamonas trahens ATCC 50062.</title>
        <authorList>
            <consortium name="The Broad Institute Genome Sequencing Platform"/>
            <person name="Russ C."/>
            <person name="Cuomo C."/>
            <person name="Shea T."/>
            <person name="Young S.K."/>
            <person name="Zeng Q."/>
            <person name="Koehrsen M."/>
            <person name="Haas B."/>
            <person name="Borodovsky M."/>
            <person name="Guigo R."/>
            <person name="Alvarado L."/>
            <person name="Berlin A."/>
            <person name="Bochicchio J."/>
            <person name="Borenstein D."/>
            <person name="Chapman S."/>
            <person name="Chen Z."/>
            <person name="Freedman E."/>
            <person name="Gellesch M."/>
            <person name="Goldberg J."/>
            <person name="Griggs A."/>
            <person name="Gujja S."/>
            <person name="Heilman E."/>
            <person name="Heiman D."/>
            <person name="Hepburn T."/>
            <person name="Howarth C."/>
            <person name="Jen D."/>
            <person name="Larson L."/>
            <person name="Mehta T."/>
            <person name="Park D."/>
            <person name="Pearson M."/>
            <person name="Roberts A."/>
            <person name="Saif S."/>
            <person name="Shenoy N."/>
            <person name="Sisk P."/>
            <person name="Stolte C."/>
            <person name="Sykes S."/>
            <person name="Thomson T."/>
            <person name="Walk T."/>
            <person name="White J."/>
            <person name="Yandava C."/>
            <person name="Burger G."/>
            <person name="Gray M.W."/>
            <person name="Holland P.W.H."/>
            <person name="King N."/>
            <person name="Lang F.B.F."/>
            <person name="Roger A.J."/>
            <person name="Ruiz-Trillo I."/>
            <person name="Lander E."/>
            <person name="Nusbaum C."/>
        </authorList>
    </citation>
    <scope>NUCLEOTIDE SEQUENCE [LARGE SCALE GENOMIC DNA]</scope>
    <source>
        <strain evidence="13 14">ATCC 50062</strain>
    </source>
</reference>
<comment type="catalytic activity">
    <reaction evidence="8">
        <text>L-seryl-[protein] + ATP = O-phospho-L-seryl-[protein] + ADP + H(+)</text>
        <dbReference type="Rhea" id="RHEA:17989"/>
        <dbReference type="Rhea" id="RHEA-COMP:9863"/>
        <dbReference type="Rhea" id="RHEA-COMP:11604"/>
        <dbReference type="ChEBI" id="CHEBI:15378"/>
        <dbReference type="ChEBI" id="CHEBI:29999"/>
        <dbReference type="ChEBI" id="CHEBI:30616"/>
        <dbReference type="ChEBI" id="CHEBI:83421"/>
        <dbReference type="ChEBI" id="CHEBI:456216"/>
        <dbReference type="EC" id="2.7.11.1"/>
    </reaction>
</comment>
<accession>A0A0L0DJG8</accession>
<evidence type="ECO:0000256" key="5">
    <source>
        <dbReference type="ARBA" id="ARBA00022777"/>
    </source>
</evidence>
<dbReference type="PANTHER" id="PTHR24054:SF0">
    <property type="entry name" value="CASEIN KINASE II SUBUNIT ALPHA"/>
    <property type="match status" value="1"/>
</dbReference>
<feature type="domain" description="Protein kinase" evidence="12">
    <location>
        <begin position="14"/>
        <end position="310"/>
    </location>
</feature>
<dbReference type="PANTHER" id="PTHR24054">
    <property type="entry name" value="CASEIN KINASE II SUBUNIT ALPHA"/>
    <property type="match status" value="1"/>
</dbReference>
<dbReference type="PROSITE" id="PS00107">
    <property type="entry name" value="PROTEIN_KINASE_ATP"/>
    <property type="match status" value="1"/>
</dbReference>
<keyword evidence="5 13" id="KW-0418">Kinase</keyword>
<dbReference type="InterPro" id="IPR017441">
    <property type="entry name" value="Protein_kinase_ATP_BS"/>
</dbReference>
<keyword evidence="6 9" id="KW-0067">ATP-binding</keyword>
<evidence type="ECO:0000256" key="1">
    <source>
        <dbReference type="ARBA" id="ARBA00012513"/>
    </source>
</evidence>
<sequence>MAPTPLPEASDKYRILPRKVGEGAYGEVFEAIEKATGESVVIKTIRPDKANPVKLRSEIEMLKLLADGPNIVQLLDTVQDSKTGVQMLVFELVDAQYYKAAYAVMNYNDMLVYMYKTLLALAYTHDRGVIHRDIKGGNILFDVEAHKLRLIDWGFATFHSPRTVHHDFPGTRYYKAPELFLRLKSYDYACDMWSLGCVLGMILFQRNHFLKAKHNTDEAQMIAIARALGTDDYATWLKAAKPPMAAYFPVSALKAAKCPAERQSLCDLFGSEDHNGHLVRDDAVDLLEGLLRWDPADRLTASQALASPIFAPLRARDNLDTSTTNTTNTSRSDSNSSIISPQSVVPMPIDSLGSSSSYSSSDSVSSTISAGDVSFNRDAMETDSNSYASFTSSS</sequence>
<evidence type="ECO:0000259" key="12">
    <source>
        <dbReference type="PROSITE" id="PS50011"/>
    </source>
</evidence>
<dbReference type="EMBL" id="GL349472">
    <property type="protein sequence ID" value="KNC52350.1"/>
    <property type="molecule type" value="Genomic_DNA"/>
</dbReference>
<dbReference type="OrthoDB" id="10020333at2759"/>
<evidence type="ECO:0000313" key="14">
    <source>
        <dbReference type="Proteomes" id="UP000054408"/>
    </source>
</evidence>
<evidence type="ECO:0000256" key="11">
    <source>
        <dbReference type="SAM" id="MobiDB-lite"/>
    </source>
</evidence>
<dbReference type="GO" id="GO:0005524">
    <property type="term" value="F:ATP binding"/>
    <property type="evidence" value="ECO:0007669"/>
    <property type="project" value="UniProtKB-UniRule"/>
</dbReference>
<evidence type="ECO:0000256" key="7">
    <source>
        <dbReference type="ARBA" id="ARBA00047899"/>
    </source>
</evidence>
<dbReference type="EC" id="2.7.11.1" evidence="1"/>
<feature type="compositionally biased region" description="Low complexity" evidence="11">
    <location>
        <begin position="351"/>
        <end position="369"/>
    </location>
</feature>
<evidence type="ECO:0000256" key="10">
    <source>
        <dbReference type="RuleBase" id="RU000304"/>
    </source>
</evidence>
<feature type="binding site" evidence="9">
    <location>
        <position position="43"/>
    </location>
    <ligand>
        <name>ATP</name>
        <dbReference type="ChEBI" id="CHEBI:30616"/>
    </ligand>
</feature>
<dbReference type="Gene3D" id="3.30.200.20">
    <property type="entry name" value="Phosphorylase Kinase, domain 1"/>
    <property type="match status" value="1"/>
</dbReference>
<evidence type="ECO:0000256" key="2">
    <source>
        <dbReference type="ARBA" id="ARBA00022527"/>
    </source>
</evidence>
<dbReference type="InterPro" id="IPR000719">
    <property type="entry name" value="Prot_kinase_dom"/>
</dbReference>
<protein>
    <recommendedName>
        <fullName evidence="1">non-specific serine/threonine protein kinase</fullName>
        <ecNumber evidence="1">2.7.11.1</ecNumber>
    </recommendedName>
</protein>